<dbReference type="AlphaFoldDB" id="A0A6A6XTF5"/>
<evidence type="ECO:0000256" key="5">
    <source>
        <dbReference type="ARBA" id="ARBA00022989"/>
    </source>
</evidence>
<dbReference type="InterPro" id="IPR050360">
    <property type="entry name" value="MFS_Sugar_Transporters"/>
</dbReference>
<protein>
    <submittedName>
        <fullName evidence="10">MFS monosaccharide transporter-like protein</fullName>
    </submittedName>
</protein>
<dbReference type="PRINTS" id="PR00171">
    <property type="entry name" value="SUGRTRNSPORT"/>
</dbReference>
<feature type="domain" description="Major facilitator superfamily (MFS) profile" evidence="9">
    <location>
        <begin position="44"/>
        <end position="494"/>
    </location>
</feature>
<evidence type="ECO:0000256" key="8">
    <source>
        <dbReference type="SAM" id="Phobius"/>
    </source>
</evidence>
<accession>A0A6A6XTF5</accession>
<keyword evidence="3 7" id="KW-0813">Transport</keyword>
<keyword evidence="5 8" id="KW-1133">Transmembrane helix</keyword>
<dbReference type="InterPro" id="IPR020846">
    <property type="entry name" value="MFS_dom"/>
</dbReference>
<dbReference type="PANTHER" id="PTHR48022">
    <property type="entry name" value="PLASTIDIC GLUCOSE TRANSPORTER 4"/>
    <property type="match status" value="1"/>
</dbReference>
<dbReference type="OrthoDB" id="2241241at2759"/>
<gene>
    <name evidence="10" type="ORF">K505DRAFT_230477</name>
</gene>
<keyword evidence="11" id="KW-1185">Reference proteome</keyword>
<name>A0A6A6XTF5_9PLEO</name>
<dbReference type="FunFam" id="1.20.1250.20:FF:000044">
    <property type="entry name" value="Hexose transporter Hxt3p"/>
    <property type="match status" value="1"/>
</dbReference>
<feature type="transmembrane region" description="Helical" evidence="8">
    <location>
        <begin position="143"/>
        <end position="167"/>
    </location>
</feature>
<dbReference type="Gene3D" id="1.20.1250.20">
    <property type="entry name" value="MFS general substrate transporter like domains"/>
    <property type="match status" value="1"/>
</dbReference>
<comment type="subcellular location">
    <subcellularLocation>
        <location evidence="1">Membrane</location>
        <topology evidence="1">Multi-pass membrane protein</topology>
    </subcellularLocation>
</comment>
<dbReference type="Proteomes" id="UP000799757">
    <property type="component" value="Unassembled WGS sequence"/>
</dbReference>
<dbReference type="PROSITE" id="PS50850">
    <property type="entry name" value="MFS"/>
    <property type="match status" value="1"/>
</dbReference>
<feature type="transmembrane region" description="Helical" evidence="8">
    <location>
        <begin position="120"/>
        <end position="137"/>
    </location>
</feature>
<feature type="transmembrane region" description="Helical" evidence="8">
    <location>
        <begin position="37"/>
        <end position="57"/>
    </location>
</feature>
<dbReference type="CDD" id="cd17356">
    <property type="entry name" value="MFS_HXT"/>
    <property type="match status" value="1"/>
</dbReference>
<feature type="transmembrane region" description="Helical" evidence="8">
    <location>
        <begin position="343"/>
        <end position="360"/>
    </location>
</feature>
<feature type="transmembrane region" description="Helical" evidence="8">
    <location>
        <begin position="179"/>
        <end position="201"/>
    </location>
</feature>
<dbReference type="PROSITE" id="PS00217">
    <property type="entry name" value="SUGAR_TRANSPORT_2"/>
    <property type="match status" value="1"/>
</dbReference>
<evidence type="ECO:0000313" key="10">
    <source>
        <dbReference type="EMBL" id="KAF2799689.1"/>
    </source>
</evidence>
<sequence length="531" mass="59758">MKFTNPIPDWRRSHTVENTSRWVGQHEGFDNTPLPRLTWMSFSMGILVSMGGFIFGYDTGQISGFLEMEDFLDRFGQRRPDGTAYFSNVSSGLLVAMLSIGTLIGALIGAPIADWIGRRFSIMFWCAIFSVGIIVQITSADKWYQVMVGRCVAGFGVGALSLLVPMYQAETAPRHIRGALISTYQLMITLGIFLAAVFNYVAECHLSSKTASWQITIALSFIFAFILGVGILFFSETPRFDYRRGRICEAKSTMMRVYGVGGDHYSIHLELEEIKFKHEAESRKRNVVEEWFGMWTAPKMARRLALGMGLQMFQQLTGANYFFYYGTTIFTGIGIQNPMITQIILNGIDFTVTFYTLYIIEHYGRRKSLIAGSVWMFLCFIVFVAVGHFSLDRGHPSNTPKAAVALLCLSCLSIVGFAITWGPMVWTISGELYPSRYRAKGMALSAASNWLWNFLLAFFTPFIVDKIDFRYGFFFAGCNIVGGLIVFCFVVEGQGRTLEEIDTMYLAGVKPWQSAEWAGPYMEIGQRVQNC</sequence>
<evidence type="ECO:0000256" key="6">
    <source>
        <dbReference type="ARBA" id="ARBA00023136"/>
    </source>
</evidence>
<evidence type="ECO:0000256" key="2">
    <source>
        <dbReference type="ARBA" id="ARBA00010992"/>
    </source>
</evidence>
<dbReference type="GO" id="GO:0005351">
    <property type="term" value="F:carbohydrate:proton symporter activity"/>
    <property type="evidence" value="ECO:0007669"/>
    <property type="project" value="TreeGrafter"/>
</dbReference>
<keyword evidence="6 8" id="KW-0472">Membrane</keyword>
<dbReference type="Pfam" id="PF00083">
    <property type="entry name" value="Sugar_tr"/>
    <property type="match status" value="1"/>
</dbReference>
<dbReference type="InterPro" id="IPR005829">
    <property type="entry name" value="Sugar_transporter_CS"/>
</dbReference>
<dbReference type="SUPFAM" id="SSF103473">
    <property type="entry name" value="MFS general substrate transporter"/>
    <property type="match status" value="1"/>
</dbReference>
<feature type="transmembrane region" description="Helical" evidence="8">
    <location>
        <begin position="85"/>
        <end position="108"/>
    </location>
</feature>
<evidence type="ECO:0000256" key="4">
    <source>
        <dbReference type="ARBA" id="ARBA00022692"/>
    </source>
</evidence>
<evidence type="ECO:0000259" key="9">
    <source>
        <dbReference type="PROSITE" id="PS50850"/>
    </source>
</evidence>
<dbReference type="PANTHER" id="PTHR48022:SF91">
    <property type="entry name" value="MAJOR FACILITATOR SUPERFAMILY (MFS) PROFILE DOMAIN-CONTAINING PROTEIN-RELATED"/>
    <property type="match status" value="1"/>
</dbReference>
<dbReference type="InterPro" id="IPR003663">
    <property type="entry name" value="Sugar/inositol_transpt"/>
</dbReference>
<reference evidence="10" key="1">
    <citation type="journal article" date="2020" name="Stud. Mycol.">
        <title>101 Dothideomycetes genomes: a test case for predicting lifestyles and emergence of pathogens.</title>
        <authorList>
            <person name="Haridas S."/>
            <person name="Albert R."/>
            <person name="Binder M."/>
            <person name="Bloem J."/>
            <person name="Labutti K."/>
            <person name="Salamov A."/>
            <person name="Andreopoulos B."/>
            <person name="Baker S."/>
            <person name="Barry K."/>
            <person name="Bills G."/>
            <person name="Bluhm B."/>
            <person name="Cannon C."/>
            <person name="Castanera R."/>
            <person name="Culley D."/>
            <person name="Daum C."/>
            <person name="Ezra D."/>
            <person name="Gonzalez J."/>
            <person name="Henrissat B."/>
            <person name="Kuo A."/>
            <person name="Liang C."/>
            <person name="Lipzen A."/>
            <person name="Lutzoni F."/>
            <person name="Magnuson J."/>
            <person name="Mondo S."/>
            <person name="Nolan M."/>
            <person name="Ohm R."/>
            <person name="Pangilinan J."/>
            <person name="Park H.-J."/>
            <person name="Ramirez L."/>
            <person name="Alfaro M."/>
            <person name="Sun H."/>
            <person name="Tritt A."/>
            <person name="Yoshinaga Y."/>
            <person name="Zwiers L.-H."/>
            <person name="Turgeon B."/>
            <person name="Goodwin S."/>
            <person name="Spatafora J."/>
            <person name="Crous P."/>
            <person name="Grigoriev I."/>
        </authorList>
    </citation>
    <scope>NUCLEOTIDE SEQUENCE</scope>
    <source>
        <strain evidence="10">CBS 109.77</strain>
    </source>
</reference>
<organism evidence="10 11">
    <name type="scientific">Melanomma pulvis-pyrius CBS 109.77</name>
    <dbReference type="NCBI Taxonomy" id="1314802"/>
    <lineage>
        <taxon>Eukaryota</taxon>
        <taxon>Fungi</taxon>
        <taxon>Dikarya</taxon>
        <taxon>Ascomycota</taxon>
        <taxon>Pezizomycotina</taxon>
        <taxon>Dothideomycetes</taxon>
        <taxon>Pleosporomycetidae</taxon>
        <taxon>Pleosporales</taxon>
        <taxon>Melanommataceae</taxon>
        <taxon>Melanomma</taxon>
    </lineage>
</organism>
<feature type="transmembrane region" description="Helical" evidence="8">
    <location>
        <begin position="403"/>
        <end position="429"/>
    </location>
</feature>
<evidence type="ECO:0000313" key="11">
    <source>
        <dbReference type="Proteomes" id="UP000799757"/>
    </source>
</evidence>
<dbReference type="GO" id="GO:0016020">
    <property type="term" value="C:membrane"/>
    <property type="evidence" value="ECO:0007669"/>
    <property type="project" value="UniProtKB-SubCell"/>
</dbReference>
<feature type="transmembrane region" description="Helical" evidence="8">
    <location>
        <begin position="469"/>
        <end position="491"/>
    </location>
</feature>
<keyword evidence="4 8" id="KW-0812">Transmembrane</keyword>
<dbReference type="InterPro" id="IPR005828">
    <property type="entry name" value="MFS_sugar_transport-like"/>
</dbReference>
<evidence type="ECO:0000256" key="7">
    <source>
        <dbReference type="RuleBase" id="RU003346"/>
    </source>
</evidence>
<feature type="transmembrane region" description="Helical" evidence="8">
    <location>
        <begin position="213"/>
        <end position="234"/>
    </location>
</feature>
<evidence type="ECO:0000256" key="3">
    <source>
        <dbReference type="ARBA" id="ARBA00022448"/>
    </source>
</evidence>
<evidence type="ECO:0000256" key="1">
    <source>
        <dbReference type="ARBA" id="ARBA00004141"/>
    </source>
</evidence>
<dbReference type="EMBL" id="MU001760">
    <property type="protein sequence ID" value="KAF2799689.1"/>
    <property type="molecule type" value="Genomic_DNA"/>
</dbReference>
<dbReference type="InterPro" id="IPR036259">
    <property type="entry name" value="MFS_trans_sf"/>
</dbReference>
<dbReference type="NCBIfam" id="TIGR00879">
    <property type="entry name" value="SP"/>
    <property type="match status" value="1"/>
</dbReference>
<dbReference type="PROSITE" id="PS00216">
    <property type="entry name" value="SUGAR_TRANSPORT_1"/>
    <property type="match status" value="1"/>
</dbReference>
<feature type="transmembrane region" description="Helical" evidence="8">
    <location>
        <begin position="369"/>
        <end position="391"/>
    </location>
</feature>
<proteinExistence type="inferred from homology"/>
<comment type="similarity">
    <text evidence="2 7">Belongs to the major facilitator superfamily. Sugar transporter (TC 2.A.1.1) family.</text>
</comment>
<feature type="transmembrane region" description="Helical" evidence="8">
    <location>
        <begin position="441"/>
        <end position="463"/>
    </location>
</feature>